<comment type="caution">
    <text evidence="1">The sequence shown here is derived from an EMBL/GenBank/DDBJ whole genome shotgun (WGS) entry which is preliminary data.</text>
</comment>
<dbReference type="Proteomes" id="UP000218377">
    <property type="component" value="Unassembled WGS sequence"/>
</dbReference>
<proteinExistence type="predicted"/>
<reference evidence="1 2" key="1">
    <citation type="journal article" date="2017" name="Elife">
        <title>Extensive horizontal gene transfer in cheese-associated bacteria.</title>
        <authorList>
            <person name="Bonham K.S."/>
            <person name="Wolfe B.E."/>
            <person name="Dutton R.J."/>
        </authorList>
    </citation>
    <scope>NUCLEOTIDE SEQUENCE [LARGE SCALE GENOMIC DNA]</scope>
    <source>
        <strain evidence="1 2">JB5</strain>
    </source>
</reference>
<organism evidence="1 2">
    <name type="scientific">Brevibacterium aurantiacum</name>
    <dbReference type="NCBI Taxonomy" id="273384"/>
    <lineage>
        <taxon>Bacteria</taxon>
        <taxon>Bacillati</taxon>
        <taxon>Actinomycetota</taxon>
        <taxon>Actinomycetes</taxon>
        <taxon>Micrococcales</taxon>
        <taxon>Brevibacteriaceae</taxon>
        <taxon>Brevibacterium</taxon>
    </lineage>
</organism>
<dbReference type="EMBL" id="NRGX01000001">
    <property type="protein sequence ID" value="PCC16881.1"/>
    <property type="molecule type" value="Genomic_DNA"/>
</dbReference>
<evidence type="ECO:0000313" key="1">
    <source>
        <dbReference type="EMBL" id="PCC16881.1"/>
    </source>
</evidence>
<evidence type="ECO:0000313" key="2">
    <source>
        <dbReference type="Proteomes" id="UP000218377"/>
    </source>
</evidence>
<gene>
    <name evidence="1" type="ORF">CIK79_00310</name>
</gene>
<dbReference type="AlphaFoldDB" id="A0A2A3WZI0"/>
<sequence>MPSTSTSAELTKLGEQALNLLLAGAADKRLEQALNVLIDAAAEEEGMPLDESLRGHFWCEFLEQAAVSIQELLAVPGAGVDAIVDQLTAHWLPQVVMRVALKSLLNAATSTCPGIAALTALHLQIAAAAISLCPKPEQHPSLNATCAAPLTKAGISHSLASA</sequence>
<accession>A0A2A3WZI0</accession>
<protein>
    <submittedName>
        <fullName evidence="1">Uncharacterized protein</fullName>
    </submittedName>
</protein>
<name>A0A2A3WZI0_BREAU</name>